<comment type="caution">
    <text evidence="9">The sequence shown here is derived from an EMBL/GenBank/DDBJ whole genome shotgun (WGS) entry which is preliminary data.</text>
</comment>
<protein>
    <submittedName>
        <fullName evidence="9">N-acetylglucosamine-6-phosphate deacetylase</fullName>
        <ecNumber evidence="9">3.5.1.25</ecNumber>
    </submittedName>
</protein>
<dbReference type="GO" id="GO:0008448">
    <property type="term" value="F:N-acetylglucosamine-6-phosphate deacetylase activity"/>
    <property type="evidence" value="ECO:0007669"/>
    <property type="project" value="UniProtKB-EC"/>
</dbReference>
<dbReference type="SUPFAM" id="SSF51338">
    <property type="entry name" value="Composite domain of metallo-dependent hydrolases"/>
    <property type="match status" value="1"/>
</dbReference>
<evidence type="ECO:0000256" key="5">
    <source>
        <dbReference type="PIRNR" id="PIRNR038994"/>
    </source>
</evidence>
<dbReference type="RefSeq" id="WP_184130569.1">
    <property type="nucleotide sequence ID" value="NZ_JACHFL010000004.1"/>
</dbReference>
<evidence type="ECO:0000313" key="10">
    <source>
        <dbReference type="Proteomes" id="UP000552709"/>
    </source>
</evidence>
<dbReference type="InterPro" id="IPR006680">
    <property type="entry name" value="Amidohydro-rel"/>
</dbReference>
<name>A0A7W8NFI7_9DEIO</name>
<feature type="binding site" evidence="7">
    <location>
        <position position="216"/>
    </location>
    <ligand>
        <name>Zn(2+)</name>
        <dbReference type="ChEBI" id="CHEBI:29105"/>
    </ligand>
</feature>
<dbReference type="InterPro" id="IPR032466">
    <property type="entry name" value="Metal_Hydrolase"/>
</dbReference>
<dbReference type="NCBIfam" id="TIGR00221">
    <property type="entry name" value="nagA"/>
    <property type="match status" value="1"/>
</dbReference>
<keyword evidence="3 5" id="KW-0378">Hydrolase</keyword>
<evidence type="ECO:0000256" key="2">
    <source>
        <dbReference type="ARBA" id="ARBA00022723"/>
    </source>
</evidence>
<accession>A0A7W8NFI7</accession>
<dbReference type="Proteomes" id="UP000552709">
    <property type="component" value="Unassembled WGS sequence"/>
</dbReference>
<proteinExistence type="inferred from homology"/>
<comment type="similarity">
    <text evidence="1 5">Belongs to the metallo-dependent hydrolases superfamily. NagA family.</text>
</comment>
<feature type="domain" description="Amidohydrolase-related" evidence="8">
    <location>
        <begin position="52"/>
        <end position="378"/>
    </location>
</feature>
<comment type="cofactor">
    <cofactor evidence="7">
        <name>a divalent metal cation</name>
        <dbReference type="ChEBI" id="CHEBI:60240"/>
    </cofactor>
    <text evidence="7">Binds 1 divalent metal cation per subunit.</text>
</comment>
<dbReference type="Pfam" id="PF01979">
    <property type="entry name" value="Amidohydro_1"/>
    <property type="match status" value="1"/>
</dbReference>
<evidence type="ECO:0000256" key="4">
    <source>
        <dbReference type="ARBA" id="ARBA00023277"/>
    </source>
</evidence>
<dbReference type="CDD" id="cd00854">
    <property type="entry name" value="NagA"/>
    <property type="match status" value="1"/>
</dbReference>
<dbReference type="PIRSF" id="PIRSF038994">
    <property type="entry name" value="NagA"/>
    <property type="match status" value="1"/>
</dbReference>
<dbReference type="Gene3D" id="2.30.40.10">
    <property type="entry name" value="Urease, subunit C, domain 1"/>
    <property type="match status" value="1"/>
</dbReference>
<dbReference type="FunFam" id="3.20.20.140:FF:000004">
    <property type="entry name" value="N-acetylglucosamine-6-phosphate deacetylase"/>
    <property type="match status" value="1"/>
</dbReference>
<reference evidence="9 10" key="1">
    <citation type="submission" date="2020-08" db="EMBL/GenBank/DDBJ databases">
        <title>Genomic Encyclopedia of Type Strains, Phase IV (KMG-IV): sequencing the most valuable type-strain genomes for metagenomic binning, comparative biology and taxonomic classification.</title>
        <authorList>
            <person name="Goeker M."/>
        </authorList>
    </citation>
    <scope>NUCLEOTIDE SEQUENCE [LARGE SCALE GENOMIC DNA]</scope>
    <source>
        <strain evidence="9 10">DSM 27939</strain>
    </source>
</reference>
<dbReference type="PANTHER" id="PTHR11113">
    <property type="entry name" value="N-ACETYLGLUCOSAMINE-6-PHOSPHATE DEACETYLASE"/>
    <property type="match status" value="1"/>
</dbReference>
<feature type="binding site" evidence="7">
    <location>
        <position position="195"/>
    </location>
    <ligand>
        <name>Zn(2+)</name>
        <dbReference type="ChEBI" id="CHEBI:29105"/>
    </ligand>
</feature>
<dbReference type="Gene3D" id="3.20.20.140">
    <property type="entry name" value="Metal-dependent hydrolases"/>
    <property type="match status" value="1"/>
</dbReference>
<feature type="binding site" evidence="7">
    <location>
        <position position="129"/>
    </location>
    <ligand>
        <name>Zn(2+)</name>
        <dbReference type="ChEBI" id="CHEBI:29105"/>
    </ligand>
</feature>
<dbReference type="EC" id="3.5.1.25" evidence="9"/>
<dbReference type="AlphaFoldDB" id="A0A7W8NFI7"/>
<evidence type="ECO:0000259" key="8">
    <source>
        <dbReference type="Pfam" id="PF01979"/>
    </source>
</evidence>
<dbReference type="InterPro" id="IPR003764">
    <property type="entry name" value="GlcNAc_6-P_deAcase"/>
</dbReference>
<evidence type="ECO:0000313" key="9">
    <source>
        <dbReference type="EMBL" id="MBB5362818.1"/>
    </source>
</evidence>
<feature type="active site" description="Proton donor/acceptor" evidence="6">
    <location>
        <position position="274"/>
    </location>
</feature>
<evidence type="ECO:0000256" key="6">
    <source>
        <dbReference type="PIRSR" id="PIRSR038994-1"/>
    </source>
</evidence>
<evidence type="ECO:0000256" key="7">
    <source>
        <dbReference type="PIRSR" id="PIRSR038994-3"/>
    </source>
</evidence>
<dbReference type="GO" id="GO:0006046">
    <property type="term" value="P:N-acetylglucosamine catabolic process"/>
    <property type="evidence" value="ECO:0007669"/>
    <property type="project" value="TreeGrafter"/>
</dbReference>
<sequence length="383" mass="40573">MQELWIHNVRIVTESGVMDNGGVLVRGGRLAQVGTGPCPGEARVIDGHGQLLIPGMIDVHIHGALGHNMMDGTRRSIEEVSRACAATGCTAFLVTSVSSTLDALLRLIDRVHEVVGQEPGARIAGIHTEGPYLNVHRKGMQNQAFLRHPSLTEMQQVLDHAGPLLKMVTLAPELPGGLALTRALANQGVIVALAHSDATYDQATAAFREGASHVTHCFNGMRPIHHREPGLIVAAFEQPQVSVQAIVDGVHLHPAMVRLMHRVKGPERMVLITDALQAMGMGDGVYTFGGHQVTVHGGVARLEDGTLASSTVSLNQALRNTTELGIALTDAVAMAATTPADLLGLPHKGRIAVGADADLVLLDSQFQVTWTMIGGELVYGAMS</sequence>
<dbReference type="GO" id="GO:0046872">
    <property type="term" value="F:metal ion binding"/>
    <property type="evidence" value="ECO:0007669"/>
    <property type="project" value="UniProtKB-KW"/>
</dbReference>
<keyword evidence="2 7" id="KW-0479">Metal-binding</keyword>
<organism evidence="9 10">
    <name type="scientific">Deinococcus humi</name>
    <dbReference type="NCBI Taxonomy" id="662880"/>
    <lineage>
        <taxon>Bacteria</taxon>
        <taxon>Thermotogati</taxon>
        <taxon>Deinococcota</taxon>
        <taxon>Deinococci</taxon>
        <taxon>Deinococcales</taxon>
        <taxon>Deinococcaceae</taxon>
        <taxon>Deinococcus</taxon>
    </lineage>
</organism>
<gene>
    <name evidence="9" type="ORF">HNQ08_001916</name>
</gene>
<dbReference type="SUPFAM" id="SSF51556">
    <property type="entry name" value="Metallo-dependent hydrolases"/>
    <property type="match status" value="1"/>
</dbReference>
<dbReference type="PANTHER" id="PTHR11113:SF14">
    <property type="entry name" value="N-ACETYLGLUCOSAMINE-6-PHOSPHATE DEACETYLASE"/>
    <property type="match status" value="1"/>
</dbReference>
<evidence type="ECO:0000256" key="1">
    <source>
        <dbReference type="ARBA" id="ARBA00010716"/>
    </source>
</evidence>
<dbReference type="InterPro" id="IPR011059">
    <property type="entry name" value="Metal-dep_hydrolase_composite"/>
</dbReference>
<keyword evidence="4 5" id="KW-0119">Carbohydrate metabolism</keyword>
<dbReference type="EMBL" id="JACHFL010000004">
    <property type="protein sequence ID" value="MBB5362818.1"/>
    <property type="molecule type" value="Genomic_DNA"/>
</dbReference>
<keyword evidence="10" id="KW-1185">Reference proteome</keyword>
<evidence type="ECO:0000256" key="3">
    <source>
        <dbReference type="ARBA" id="ARBA00022801"/>
    </source>
</evidence>